<dbReference type="Proteomes" id="UP000239480">
    <property type="component" value="Unassembled WGS sequence"/>
</dbReference>
<protein>
    <submittedName>
        <fullName evidence="2">Uncharacterized protein</fullName>
    </submittedName>
</protein>
<gene>
    <name evidence="2" type="ORF">CLV78_1011010</name>
</gene>
<dbReference type="AlphaFoldDB" id="A0A2T0S0G5"/>
<feature type="region of interest" description="Disordered" evidence="1">
    <location>
        <begin position="44"/>
        <end position="84"/>
    </location>
</feature>
<feature type="region of interest" description="Disordered" evidence="1">
    <location>
        <begin position="124"/>
        <end position="200"/>
    </location>
</feature>
<dbReference type="EMBL" id="PVTD01000001">
    <property type="protein sequence ID" value="PRY26905.1"/>
    <property type="molecule type" value="Genomic_DNA"/>
</dbReference>
<proteinExistence type="predicted"/>
<evidence type="ECO:0000313" key="2">
    <source>
        <dbReference type="EMBL" id="PRY26905.1"/>
    </source>
</evidence>
<evidence type="ECO:0000256" key="1">
    <source>
        <dbReference type="SAM" id="MobiDB-lite"/>
    </source>
</evidence>
<name>A0A2T0S0G5_9RHOB</name>
<feature type="compositionally biased region" description="Polar residues" evidence="1">
    <location>
        <begin position="162"/>
        <end position="174"/>
    </location>
</feature>
<keyword evidence="3" id="KW-1185">Reference proteome</keyword>
<accession>A0A2T0S0G5</accession>
<sequence length="217" mass="23287">MPGSLGETCDIAKRSRTGPFVQHRPRSDVPSLAGWWVLEAKPETASAHRPRPTGGTFARRAAKRTPARGPVRPTIPAFTRPMPEVPTGRAVRQLAKGAIWGSCGRRETECAERGYSYRERHRRRAPVVSGEDTAHRPAIPSGRTALPGEVQVDGRPARDQAGSRNTASSMSSETAPGAPIATRRVSGARSPQGSSLAMSMRLPTTCTTIRWSGSSSL</sequence>
<organism evidence="2 3">
    <name type="scientific">Aliiruegeria haliotis</name>
    <dbReference type="NCBI Taxonomy" id="1280846"/>
    <lineage>
        <taxon>Bacteria</taxon>
        <taxon>Pseudomonadati</taxon>
        <taxon>Pseudomonadota</taxon>
        <taxon>Alphaproteobacteria</taxon>
        <taxon>Rhodobacterales</taxon>
        <taxon>Roseobacteraceae</taxon>
        <taxon>Aliiruegeria</taxon>
    </lineage>
</organism>
<comment type="caution">
    <text evidence="2">The sequence shown here is derived from an EMBL/GenBank/DDBJ whole genome shotgun (WGS) entry which is preliminary data.</text>
</comment>
<feature type="compositionally biased region" description="Polar residues" evidence="1">
    <location>
        <begin position="189"/>
        <end position="200"/>
    </location>
</feature>
<evidence type="ECO:0000313" key="3">
    <source>
        <dbReference type="Proteomes" id="UP000239480"/>
    </source>
</evidence>
<reference evidence="2 3" key="1">
    <citation type="submission" date="2018-03" db="EMBL/GenBank/DDBJ databases">
        <title>Genomic Encyclopedia of Archaeal and Bacterial Type Strains, Phase II (KMG-II): from individual species to whole genera.</title>
        <authorList>
            <person name="Goeker M."/>
        </authorList>
    </citation>
    <scope>NUCLEOTIDE SEQUENCE [LARGE SCALE GENOMIC DNA]</scope>
    <source>
        <strain evidence="2 3">DSM 29328</strain>
    </source>
</reference>